<feature type="transmembrane region" description="Helical" evidence="2">
    <location>
        <begin position="275"/>
        <end position="297"/>
    </location>
</feature>
<feature type="transmembrane region" description="Helical" evidence="2">
    <location>
        <begin position="66"/>
        <end position="88"/>
    </location>
</feature>
<dbReference type="InterPro" id="IPR016833">
    <property type="entry name" value="Put_Na-Bile_cotransptr"/>
</dbReference>
<dbReference type="Gene3D" id="1.20.1530.20">
    <property type="match status" value="1"/>
</dbReference>
<sequence>MTTTIATPVCYAFHQVDLLAQKLPTPIYKPLKYIFDYAVKKWFFVGLACFIALANSYPGATDGVHIDYWAVAIIFFISGLSISTKDLLSNLYYVQAHISILIMSFLITSSIVFGICCGIKAANNDAISNWMLAGLIVTATCPTTVSSNVVMTRQADGNVALCLCEVIIGNMLGAFVTPALAQMFLTGTWNFANPANGTSVSTVYRHVMMQIGLSVFVPMFVGQVVQNIFPKQVKWCLTKLILNKVGTFMLLLVMWSSFCTAFRQNAFTSVSHKSIIMICFFNLGIYLFFTLVCFVYARPVFLLKIFKNEPDEKSSKTYKILYHIFRPFYYSRKDTITILLCGPAKTAALGVSLVTSQYGLDNPHLGQLLVPLVLYQAEQVFTAGMLVPYMKKWIHAENSEPESDIEFGITRTETRIPGLNDNEEVEGGDNNDNYRENENDTTNTNTESNITEDLSNEKQNSI</sequence>
<dbReference type="GO" id="GO:0005886">
    <property type="term" value="C:plasma membrane"/>
    <property type="evidence" value="ECO:0007669"/>
    <property type="project" value="TreeGrafter"/>
</dbReference>
<protein>
    <submittedName>
        <fullName evidence="3">Rch1 protein</fullName>
    </submittedName>
</protein>
<name>A0AAV5R7H1_PICKL</name>
<dbReference type="EMBL" id="BTGB01000005">
    <property type="protein sequence ID" value="GMM47168.1"/>
    <property type="molecule type" value="Genomic_DNA"/>
</dbReference>
<evidence type="ECO:0000313" key="3">
    <source>
        <dbReference type="EMBL" id="GMM47168.1"/>
    </source>
</evidence>
<feature type="transmembrane region" description="Helical" evidence="2">
    <location>
        <begin position="42"/>
        <end position="60"/>
    </location>
</feature>
<feature type="transmembrane region" description="Helical" evidence="2">
    <location>
        <begin position="207"/>
        <end position="229"/>
    </location>
</feature>
<proteinExistence type="predicted"/>
<feature type="transmembrane region" description="Helical" evidence="2">
    <location>
        <begin position="241"/>
        <end position="263"/>
    </location>
</feature>
<dbReference type="Pfam" id="PF13593">
    <property type="entry name" value="SBF_like"/>
    <property type="match status" value="1"/>
</dbReference>
<keyword evidence="2" id="KW-1133">Transmembrane helix</keyword>
<keyword evidence="2" id="KW-0472">Membrane</keyword>
<feature type="transmembrane region" description="Helical" evidence="2">
    <location>
        <begin position="127"/>
        <end position="147"/>
    </location>
</feature>
<accession>A0AAV5R7H1</accession>
<dbReference type="AlphaFoldDB" id="A0AAV5R7H1"/>
<feature type="region of interest" description="Disordered" evidence="1">
    <location>
        <begin position="413"/>
        <end position="462"/>
    </location>
</feature>
<feature type="transmembrane region" description="Helical" evidence="2">
    <location>
        <begin position="100"/>
        <end position="121"/>
    </location>
</feature>
<evidence type="ECO:0000256" key="1">
    <source>
        <dbReference type="SAM" id="MobiDB-lite"/>
    </source>
</evidence>
<comment type="caution">
    <text evidence="3">The sequence shown here is derived from an EMBL/GenBank/DDBJ whole genome shotgun (WGS) entry which is preliminary data.</text>
</comment>
<organism evidence="3 4">
    <name type="scientific">Pichia kluyveri</name>
    <name type="common">Yeast</name>
    <dbReference type="NCBI Taxonomy" id="36015"/>
    <lineage>
        <taxon>Eukaryota</taxon>
        <taxon>Fungi</taxon>
        <taxon>Dikarya</taxon>
        <taxon>Ascomycota</taxon>
        <taxon>Saccharomycotina</taxon>
        <taxon>Pichiomycetes</taxon>
        <taxon>Pichiales</taxon>
        <taxon>Pichiaceae</taxon>
        <taxon>Pichia</taxon>
    </lineage>
</organism>
<keyword evidence="2" id="KW-0812">Transmembrane</keyword>
<dbReference type="Proteomes" id="UP001378960">
    <property type="component" value="Unassembled WGS sequence"/>
</dbReference>
<reference evidence="3 4" key="1">
    <citation type="journal article" date="2023" name="Elife">
        <title>Identification of key yeast species and microbe-microbe interactions impacting larval growth of Drosophila in the wild.</title>
        <authorList>
            <person name="Mure A."/>
            <person name="Sugiura Y."/>
            <person name="Maeda R."/>
            <person name="Honda K."/>
            <person name="Sakurai N."/>
            <person name="Takahashi Y."/>
            <person name="Watada M."/>
            <person name="Katoh T."/>
            <person name="Gotoh A."/>
            <person name="Gotoh Y."/>
            <person name="Taniguchi I."/>
            <person name="Nakamura K."/>
            <person name="Hayashi T."/>
            <person name="Katayama T."/>
            <person name="Uemura T."/>
            <person name="Hattori Y."/>
        </authorList>
    </citation>
    <scope>NUCLEOTIDE SEQUENCE [LARGE SCALE GENOMIC DNA]</scope>
    <source>
        <strain evidence="3 4">PK-24</strain>
    </source>
</reference>
<keyword evidence="4" id="KW-1185">Reference proteome</keyword>
<feature type="compositionally biased region" description="Low complexity" evidence="1">
    <location>
        <begin position="440"/>
        <end position="453"/>
    </location>
</feature>
<evidence type="ECO:0000313" key="4">
    <source>
        <dbReference type="Proteomes" id="UP001378960"/>
    </source>
</evidence>
<evidence type="ECO:0000256" key="2">
    <source>
        <dbReference type="SAM" id="Phobius"/>
    </source>
</evidence>
<dbReference type="InterPro" id="IPR038770">
    <property type="entry name" value="Na+/solute_symporter_sf"/>
</dbReference>
<gene>
    <name evidence="3" type="ORF">DAPK24_037430</name>
</gene>
<dbReference type="PANTHER" id="PTHR18640:SF5">
    <property type="entry name" value="SODIUM_BILE ACID COTRANSPORTER 7"/>
    <property type="match status" value="1"/>
</dbReference>
<dbReference type="PANTHER" id="PTHR18640">
    <property type="entry name" value="SOLUTE CARRIER FAMILY 10 MEMBER 7"/>
    <property type="match status" value="1"/>
</dbReference>
<feature type="transmembrane region" description="Helical" evidence="2">
    <location>
        <begin position="159"/>
        <end position="181"/>
    </location>
</feature>